<dbReference type="EMBL" id="CM045765">
    <property type="protein sequence ID" value="KAI8000719.1"/>
    <property type="molecule type" value="Genomic_DNA"/>
</dbReference>
<evidence type="ECO:0000313" key="1">
    <source>
        <dbReference type="EMBL" id="KAI8000719.1"/>
    </source>
</evidence>
<reference evidence="1 2" key="1">
    <citation type="journal article" date="2022" name="Plant J.">
        <title>Chromosome-level genome of Camellia lanceoleosa provides a valuable resource for understanding genome evolution and self-incompatibility.</title>
        <authorList>
            <person name="Gong W."/>
            <person name="Xiao S."/>
            <person name="Wang L."/>
            <person name="Liao Z."/>
            <person name="Chang Y."/>
            <person name="Mo W."/>
            <person name="Hu G."/>
            <person name="Li W."/>
            <person name="Zhao G."/>
            <person name="Zhu H."/>
            <person name="Hu X."/>
            <person name="Ji K."/>
            <person name="Xiang X."/>
            <person name="Song Q."/>
            <person name="Yuan D."/>
            <person name="Jin S."/>
            <person name="Zhang L."/>
        </authorList>
    </citation>
    <scope>NUCLEOTIDE SEQUENCE [LARGE SCALE GENOMIC DNA]</scope>
    <source>
        <strain evidence="1">SQ_2022a</strain>
    </source>
</reference>
<organism evidence="1 2">
    <name type="scientific">Camellia lanceoleosa</name>
    <dbReference type="NCBI Taxonomy" id="1840588"/>
    <lineage>
        <taxon>Eukaryota</taxon>
        <taxon>Viridiplantae</taxon>
        <taxon>Streptophyta</taxon>
        <taxon>Embryophyta</taxon>
        <taxon>Tracheophyta</taxon>
        <taxon>Spermatophyta</taxon>
        <taxon>Magnoliopsida</taxon>
        <taxon>eudicotyledons</taxon>
        <taxon>Gunneridae</taxon>
        <taxon>Pentapetalae</taxon>
        <taxon>asterids</taxon>
        <taxon>Ericales</taxon>
        <taxon>Theaceae</taxon>
        <taxon>Camellia</taxon>
    </lineage>
</organism>
<proteinExistence type="predicted"/>
<name>A0ACC0GIE1_9ERIC</name>
<comment type="caution">
    <text evidence="1">The sequence shown here is derived from an EMBL/GenBank/DDBJ whole genome shotgun (WGS) entry which is preliminary data.</text>
</comment>
<accession>A0ACC0GIE1</accession>
<dbReference type="Proteomes" id="UP001060215">
    <property type="component" value="Chromosome 8"/>
</dbReference>
<evidence type="ECO:0000313" key="2">
    <source>
        <dbReference type="Proteomes" id="UP001060215"/>
    </source>
</evidence>
<gene>
    <name evidence="1" type="ORF">LOK49_LG09G01770</name>
</gene>
<sequence length="254" mass="28836">MVRTRRCEKTGLKKGIWSPEEDQKLITYIRRHGIWNWSEMAKPAGLLRSGKSCRLRWVNYLRPDLKRGNFTREEEETILKMHGKLGNKWSAIAAALPGRTDNEIKNYWHTHLKKRLHKPAQLKTSKAESNQNNLPELNLLLPNPPEASISSDGSRNIPVLLPSATGPAVGNIEAYIGSQTCMELQSLSELEKLYMENLRETLADPGFIFPHSELWCLLDPASLYCFENDANSDFLFNLSLPGEIGGIKEPNVHF</sequence>
<protein>
    <submittedName>
        <fullName evidence="1">Transcription factor MYB4</fullName>
    </submittedName>
</protein>
<keyword evidence="2" id="KW-1185">Reference proteome</keyword>